<reference evidence="2 3" key="1">
    <citation type="journal article" date="2016" name="Mol. Biol. Evol.">
        <title>Comparative Genomics of Early-Diverging Mushroom-Forming Fungi Provides Insights into the Origins of Lignocellulose Decay Capabilities.</title>
        <authorList>
            <person name="Nagy L.G."/>
            <person name="Riley R."/>
            <person name="Tritt A."/>
            <person name="Adam C."/>
            <person name="Daum C."/>
            <person name="Floudas D."/>
            <person name="Sun H."/>
            <person name="Yadav J.S."/>
            <person name="Pangilinan J."/>
            <person name="Larsson K.H."/>
            <person name="Matsuura K."/>
            <person name="Barry K."/>
            <person name="Labutti K."/>
            <person name="Kuo R."/>
            <person name="Ohm R.A."/>
            <person name="Bhattacharya S.S."/>
            <person name="Shirouzu T."/>
            <person name="Yoshinaga Y."/>
            <person name="Martin F.M."/>
            <person name="Grigoriev I.V."/>
            <person name="Hibbett D.S."/>
        </authorList>
    </citation>
    <scope>NUCLEOTIDE SEQUENCE [LARGE SCALE GENOMIC DNA]</scope>
    <source>
        <strain evidence="2 3">HHB12029</strain>
    </source>
</reference>
<dbReference type="OrthoDB" id="2649303at2759"/>
<evidence type="ECO:0000313" key="3">
    <source>
        <dbReference type="Proteomes" id="UP000077266"/>
    </source>
</evidence>
<keyword evidence="3" id="KW-1185">Reference proteome</keyword>
<accession>A0A165JYV8</accession>
<proteinExistence type="predicted"/>
<name>A0A165JYV8_EXIGL</name>
<gene>
    <name evidence="2" type="ORF">EXIGLDRAFT_707084</name>
</gene>
<protein>
    <submittedName>
        <fullName evidence="2">Uncharacterized protein</fullName>
    </submittedName>
</protein>
<evidence type="ECO:0000256" key="1">
    <source>
        <dbReference type="SAM" id="MobiDB-lite"/>
    </source>
</evidence>
<dbReference type="Proteomes" id="UP000077266">
    <property type="component" value="Unassembled WGS sequence"/>
</dbReference>
<sequence length="337" mass="37235">MSPKAAKRARPSLTMLATTLSLPVIPATPSHLDELALVRVEPNHSPAFPGLPDLPNALDSLRTESYDIARSDFRTDPSIPDHGNQGHPLPIPQALPREEKGSEDGTQSYLEGTSVGKETIIGDITALERLRLATQDQFPNDIEAHTKLRDDDRIRKIQAAAKHDEPKRIEKSQLLKASGTSQDTYTAAELEKLSLDCLTTPSTDYQLELSIRDRAMILFGSSTAFRRSSTRNVQWSDIFVQDLVNVDAGADKTIPVLTVYSDNAKHNQLGRVDEHGAWHIRDLRLPSFAPDFSEGAAKAGFGKYGRREWYKYLVFPSSKSPTIAMSFDSNAVLLACI</sequence>
<dbReference type="InParanoid" id="A0A165JYV8"/>
<feature type="region of interest" description="Disordered" evidence="1">
    <location>
        <begin position="72"/>
        <end position="110"/>
    </location>
</feature>
<dbReference type="AlphaFoldDB" id="A0A165JYV8"/>
<organism evidence="2 3">
    <name type="scientific">Exidia glandulosa HHB12029</name>
    <dbReference type="NCBI Taxonomy" id="1314781"/>
    <lineage>
        <taxon>Eukaryota</taxon>
        <taxon>Fungi</taxon>
        <taxon>Dikarya</taxon>
        <taxon>Basidiomycota</taxon>
        <taxon>Agaricomycotina</taxon>
        <taxon>Agaricomycetes</taxon>
        <taxon>Auriculariales</taxon>
        <taxon>Exidiaceae</taxon>
        <taxon>Exidia</taxon>
    </lineage>
</organism>
<dbReference type="EMBL" id="KV425955">
    <property type="protein sequence ID" value="KZV95542.1"/>
    <property type="molecule type" value="Genomic_DNA"/>
</dbReference>
<dbReference type="STRING" id="1314781.A0A165JYV8"/>
<evidence type="ECO:0000313" key="2">
    <source>
        <dbReference type="EMBL" id="KZV95542.1"/>
    </source>
</evidence>